<dbReference type="AlphaFoldDB" id="A0ABD1Z4F9"/>
<dbReference type="PANTHER" id="PTHR42898:SF6">
    <property type="entry name" value="NADP-DEPENDENT MANNITOL DEHYDROGENASE"/>
    <property type="match status" value="1"/>
</dbReference>
<keyword evidence="1" id="KW-0521">NADP</keyword>
<dbReference type="InterPro" id="IPR036291">
    <property type="entry name" value="NAD(P)-bd_dom_sf"/>
</dbReference>
<comment type="caution">
    <text evidence="3">The sequence shown here is derived from an EMBL/GenBank/DDBJ whole genome shotgun (WGS) entry which is preliminary data.</text>
</comment>
<evidence type="ECO:0000256" key="1">
    <source>
        <dbReference type="ARBA" id="ARBA00022857"/>
    </source>
</evidence>
<evidence type="ECO:0000313" key="3">
    <source>
        <dbReference type="EMBL" id="KAL2642380.1"/>
    </source>
</evidence>
<dbReference type="SUPFAM" id="SSF51735">
    <property type="entry name" value="NAD(P)-binding Rossmann-fold domains"/>
    <property type="match status" value="1"/>
</dbReference>
<protein>
    <submittedName>
        <fullName evidence="3">Uncharacterized protein</fullName>
    </submittedName>
</protein>
<dbReference type="Proteomes" id="UP001605036">
    <property type="component" value="Unassembled WGS sequence"/>
</dbReference>
<dbReference type="InterPro" id="IPR045000">
    <property type="entry name" value="TR"/>
</dbReference>
<accession>A0ABD1Z4F9</accession>
<keyword evidence="4" id="KW-1185">Reference proteome</keyword>
<dbReference type="PANTHER" id="PTHR42898">
    <property type="entry name" value="TROPINONE REDUCTASE"/>
    <property type="match status" value="1"/>
</dbReference>
<proteinExistence type="predicted"/>
<dbReference type="GO" id="GO:0016491">
    <property type="term" value="F:oxidoreductase activity"/>
    <property type="evidence" value="ECO:0007669"/>
    <property type="project" value="UniProtKB-KW"/>
</dbReference>
<dbReference type="InterPro" id="IPR002347">
    <property type="entry name" value="SDR_fam"/>
</dbReference>
<keyword evidence="2" id="KW-0560">Oxidoreductase</keyword>
<gene>
    <name evidence="3" type="ORF">R1flu_009967</name>
</gene>
<dbReference type="Gene3D" id="3.40.50.720">
    <property type="entry name" value="NAD(P)-binding Rossmann-like Domain"/>
    <property type="match status" value="1"/>
</dbReference>
<sequence>MSDVSNEESRVETTRKGTETFNGKLDILVNNVGTNLTKPTVDFTPEDYHFLCSTDLESAFRLNELAFEKCWQFLYCERFVCGRCHSRKTRQHICTVQSCANQMVMNLGCE</sequence>
<name>A0ABD1Z4F9_9MARC</name>
<evidence type="ECO:0000313" key="4">
    <source>
        <dbReference type="Proteomes" id="UP001605036"/>
    </source>
</evidence>
<evidence type="ECO:0000256" key="2">
    <source>
        <dbReference type="ARBA" id="ARBA00023002"/>
    </source>
</evidence>
<dbReference type="Pfam" id="PF13561">
    <property type="entry name" value="adh_short_C2"/>
    <property type="match status" value="1"/>
</dbReference>
<dbReference type="EMBL" id="JBHFFA010000002">
    <property type="protein sequence ID" value="KAL2642380.1"/>
    <property type="molecule type" value="Genomic_DNA"/>
</dbReference>
<organism evidence="3 4">
    <name type="scientific">Riccia fluitans</name>
    <dbReference type="NCBI Taxonomy" id="41844"/>
    <lineage>
        <taxon>Eukaryota</taxon>
        <taxon>Viridiplantae</taxon>
        <taxon>Streptophyta</taxon>
        <taxon>Embryophyta</taxon>
        <taxon>Marchantiophyta</taxon>
        <taxon>Marchantiopsida</taxon>
        <taxon>Marchantiidae</taxon>
        <taxon>Marchantiales</taxon>
        <taxon>Ricciaceae</taxon>
        <taxon>Riccia</taxon>
    </lineage>
</organism>
<reference evidence="3 4" key="1">
    <citation type="submission" date="2024-09" db="EMBL/GenBank/DDBJ databases">
        <title>Chromosome-scale assembly of Riccia fluitans.</title>
        <authorList>
            <person name="Paukszto L."/>
            <person name="Sawicki J."/>
            <person name="Karawczyk K."/>
            <person name="Piernik-Szablinska J."/>
            <person name="Szczecinska M."/>
            <person name="Mazdziarz M."/>
        </authorList>
    </citation>
    <scope>NUCLEOTIDE SEQUENCE [LARGE SCALE GENOMIC DNA]</scope>
    <source>
        <strain evidence="3">Rf_01</strain>
        <tissue evidence="3">Aerial parts of the thallus</tissue>
    </source>
</reference>